<gene>
    <name evidence="2" type="ORF">Ae201684_000550</name>
</gene>
<feature type="transmembrane region" description="Helical" evidence="1">
    <location>
        <begin position="95"/>
        <end position="113"/>
    </location>
</feature>
<evidence type="ECO:0000313" key="2">
    <source>
        <dbReference type="EMBL" id="KAF0744964.1"/>
    </source>
</evidence>
<reference evidence="2 3" key="1">
    <citation type="submission" date="2019-07" db="EMBL/GenBank/DDBJ databases">
        <title>Genomics analysis of Aphanomyces spp. identifies a new class of oomycete effector associated with host adaptation.</title>
        <authorList>
            <person name="Gaulin E."/>
        </authorList>
    </citation>
    <scope>NUCLEOTIDE SEQUENCE [LARGE SCALE GENOMIC DNA]</scope>
    <source>
        <strain evidence="2 3">ATCC 201684</strain>
    </source>
</reference>
<keyword evidence="1" id="KW-0812">Transmembrane</keyword>
<protein>
    <submittedName>
        <fullName evidence="2">Uncharacterized protein</fullName>
    </submittedName>
</protein>
<keyword evidence="1" id="KW-0472">Membrane</keyword>
<dbReference type="VEuPathDB" id="FungiDB:AeMF1_017596"/>
<dbReference type="EMBL" id="VJMJ01000003">
    <property type="protein sequence ID" value="KAF0744964.1"/>
    <property type="molecule type" value="Genomic_DNA"/>
</dbReference>
<sequence>MSNSVRVPLPSWVTLWSVISTTLVYIDAAYVLGLKFGFIQLVPAIIRKDGNGMARVTRNIPAMAQSMFNLFESVGTLLFLFVLKKNTLASTLTILIVNVAVFWKTALYMSIILNSSDPVMMVPLLHCAGFQARRENTAHVAGVLAKEGCGTQFFKFQFNFLWLVMPPLVISAAWRSVDRAITKQAKAA</sequence>
<proteinExistence type="predicted"/>
<evidence type="ECO:0000313" key="3">
    <source>
        <dbReference type="Proteomes" id="UP000481153"/>
    </source>
</evidence>
<dbReference type="AlphaFoldDB" id="A0A6G0XWM2"/>
<feature type="transmembrane region" description="Helical" evidence="1">
    <location>
        <begin position="62"/>
        <end position="83"/>
    </location>
</feature>
<feature type="transmembrane region" description="Helical" evidence="1">
    <location>
        <begin position="160"/>
        <end position="177"/>
    </location>
</feature>
<feature type="transmembrane region" description="Helical" evidence="1">
    <location>
        <begin position="12"/>
        <end position="33"/>
    </location>
</feature>
<organism evidence="2 3">
    <name type="scientific">Aphanomyces euteiches</name>
    <dbReference type="NCBI Taxonomy" id="100861"/>
    <lineage>
        <taxon>Eukaryota</taxon>
        <taxon>Sar</taxon>
        <taxon>Stramenopiles</taxon>
        <taxon>Oomycota</taxon>
        <taxon>Saprolegniomycetes</taxon>
        <taxon>Saprolegniales</taxon>
        <taxon>Verrucalvaceae</taxon>
        <taxon>Aphanomyces</taxon>
    </lineage>
</organism>
<evidence type="ECO:0000256" key="1">
    <source>
        <dbReference type="SAM" id="Phobius"/>
    </source>
</evidence>
<name>A0A6G0XWM2_9STRA</name>
<keyword evidence="3" id="KW-1185">Reference proteome</keyword>
<comment type="caution">
    <text evidence="2">The sequence shown here is derived from an EMBL/GenBank/DDBJ whole genome shotgun (WGS) entry which is preliminary data.</text>
</comment>
<accession>A0A6G0XWM2</accession>
<dbReference type="Proteomes" id="UP000481153">
    <property type="component" value="Unassembled WGS sequence"/>
</dbReference>
<keyword evidence="1" id="KW-1133">Transmembrane helix</keyword>